<dbReference type="Gene3D" id="3.40.50.720">
    <property type="entry name" value="NAD(P)-binding Rossmann-like Domain"/>
    <property type="match status" value="1"/>
</dbReference>
<keyword evidence="2" id="KW-0560">Oxidoreductase</keyword>
<proteinExistence type="inferred from homology"/>
<protein>
    <submittedName>
        <fullName evidence="3">SDR family NAD(P)-dependent oxidoreductase</fullName>
    </submittedName>
</protein>
<keyword evidence="4" id="KW-1185">Reference proteome</keyword>
<comment type="similarity">
    <text evidence="1">Belongs to the short-chain dehydrogenases/reductases (SDR) family.</text>
</comment>
<reference evidence="3 4" key="1">
    <citation type="submission" date="2020-05" db="EMBL/GenBank/DDBJ databases">
        <title>Tigecycline resistant gene in Empedobacter stercoris.</title>
        <authorList>
            <person name="Chen Y."/>
            <person name="Cheng Y."/>
            <person name="Zhou K."/>
        </authorList>
    </citation>
    <scope>NUCLEOTIDE SEQUENCE [LARGE SCALE GENOMIC DNA]</scope>
    <source>
        <strain evidence="3 4">ES202</strain>
    </source>
</reference>
<dbReference type="PANTHER" id="PTHR24322:SF736">
    <property type="entry name" value="RETINOL DEHYDROGENASE 10"/>
    <property type="match status" value="1"/>
</dbReference>
<accession>A0ABX1WPW8</accession>
<evidence type="ECO:0000313" key="4">
    <source>
        <dbReference type="Proteomes" id="UP000580344"/>
    </source>
</evidence>
<evidence type="ECO:0000313" key="3">
    <source>
        <dbReference type="EMBL" id="NOJ76547.1"/>
    </source>
</evidence>
<dbReference type="InterPro" id="IPR002347">
    <property type="entry name" value="SDR_fam"/>
</dbReference>
<sequence length="99" mass="11520">MRQWEEKTSTSKIAAYVANKYAIVGFTKTVSLEMKQQKRKVIINCAMPFYINTGMFDELKSRIVPILDPEKASNKIISNIEKGKLRTPMPLPYWFFRLS</sequence>
<dbReference type="InterPro" id="IPR036291">
    <property type="entry name" value="NAD(P)-bd_dom_sf"/>
</dbReference>
<dbReference type="PANTHER" id="PTHR24322">
    <property type="entry name" value="PKSB"/>
    <property type="match status" value="1"/>
</dbReference>
<name>A0ABX1WPW8_9FLAO</name>
<evidence type="ECO:0000256" key="1">
    <source>
        <dbReference type="ARBA" id="ARBA00006484"/>
    </source>
</evidence>
<comment type="caution">
    <text evidence="3">The sequence shown here is derived from an EMBL/GenBank/DDBJ whole genome shotgun (WGS) entry which is preliminary data.</text>
</comment>
<dbReference type="PRINTS" id="PR00081">
    <property type="entry name" value="GDHRDH"/>
</dbReference>
<dbReference type="Pfam" id="PF00106">
    <property type="entry name" value="adh_short"/>
    <property type="match status" value="1"/>
</dbReference>
<gene>
    <name evidence="3" type="ORF">HMH06_12020</name>
</gene>
<dbReference type="Proteomes" id="UP000580344">
    <property type="component" value="Unassembled WGS sequence"/>
</dbReference>
<dbReference type="RefSeq" id="WP_171623838.1">
    <property type="nucleotide sequence ID" value="NZ_CP053698.1"/>
</dbReference>
<evidence type="ECO:0000256" key="2">
    <source>
        <dbReference type="ARBA" id="ARBA00023002"/>
    </source>
</evidence>
<dbReference type="EMBL" id="JABFOQ010000038">
    <property type="protein sequence ID" value="NOJ76547.1"/>
    <property type="molecule type" value="Genomic_DNA"/>
</dbReference>
<dbReference type="SUPFAM" id="SSF51735">
    <property type="entry name" value="NAD(P)-binding Rossmann-fold domains"/>
    <property type="match status" value="1"/>
</dbReference>
<organism evidence="3 4">
    <name type="scientific">Empedobacter stercoris</name>
    <dbReference type="NCBI Taxonomy" id="1628248"/>
    <lineage>
        <taxon>Bacteria</taxon>
        <taxon>Pseudomonadati</taxon>
        <taxon>Bacteroidota</taxon>
        <taxon>Flavobacteriia</taxon>
        <taxon>Flavobacteriales</taxon>
        <taxon>Weeksellaceae</taxon>
        <taxon>Empedobacter</taxon>
    </lineage>
</organism>